<dbReference type="AlphaFoldDB" id="A0A0K2UWX6"/>
<organism evidence="1">
    <name type="scientific">Lepeophtheirus salmonis</name>
    <name type="common">Salmon louse</name>
    <name type="synonym">Caligus salmonis</name>
    <dbReference type="NCBI Taxonomy" id="72036"/>
    <lineage>
        <taxon>Eukaryota</taxon>
        <taxon>Metazoa</taxon>
        <taxon>Ecdysozoa</taxon>
        <taxon>Arthropoda</taxon>
        <taxon>Crustacea</taxon>
        <taxon>Multicrustacea</taxon>
        <taxon>Hexanauplia</taxon>
        <taxon>Copepoda</taxon>
        <taxon>Siphonostomatoida</taxon>
        <taxon>Caligidae</taxon>
        <taxon>Lepeophtheirus</taxon>
    </lineage>
</organism>
<dbReference type="EMBL" id="HACA01025224">
    <property type="protein sequence ID" value="CDW42585.1"/>
    <property type="molecule type" value="Transcribed_RNA"/>
</dbReference>
<evidence type="ECO:0000313" key="1">
    <source>
        <dbReference type="EMBL" id="CDW42585.1"/>
    </source>
</evidence>
<sequence>MSTSSISPIFWRLLLPGDLSRLLSSKSDNLTLFAFWLIFENIPTNVIQ</sequence>
<proteinExistence type="predicted"/>
<feature type="non-terminal residue" evidence="1">
    <location>
        <position position="48"/>
    </location>
</feature>
<reference evidence="1" key="1">
    <citation type="submission" date="2014-05" db="EMBL/GenBank/DDBJ databases">
        <authorList>
            <person name="Chronopoulou M."/>
        </authorList>
    </citation>
    <scope>NUCLEOTIDE SEQUENCE</scope>
    <source>
        <tissue evidence="1">Whole organism</tissue>
    </source>
</reference>
<protein>
    <submittedName>
        <fullName evidence="1">Uncharacterized protein</fullName>
    </submittedName>
</protein>
<accession>A0A0K2UWX6</accession>
<name>A0A0K2UWX6_LEPSM</name>